<evidence type="ECO:0000313" key="2">
    <source>
        <dbReference type="Proteomes" id="UP001054945"/>
    </source>
</evidence>
<accession>A0AAV4NEX8</accession>
<name>A0AAV4NEX8_CAEEX</name>
<dbReference type="EMBL" id="BPLR01020862">
    <property type="protein sequence ID" value="GIX83362.1"/>
    <property type="molecule type" value="Genomic_DNA"/>
</dbReference>
<keyword evidence="2" id="KW-1185">Reference proteome</keyword>
<proteinExistence type="predicted"/>
<sequence length="83" mass="9251">MAGERCLIAEGPPIPSPVCLSYGPIRNVEQLSEGTSLSTSLWQIREPGNRSSSAELQSEKGIFREHFLMFQCLKKEIRARADT</sequence>
<gene>
    <name evidence="1" type="ORF">CEXT_75421</name>
</gene>
<protein>
    <submittedName>
        <fullName evidence="1">Uncharacterized protein</fullName>
    </submittedName>
</protein>
<organism evidence="1 2">
    <name type="scientific">Caerostris extrusa</name>
    <name type="common">Bark spider</name>
    <name type="synonym">Caerostris bankana</name>
    <dbReference type="NCBI Taxonomy" id="172846"/>
    <lineage>
        <taxon>Eukaryota</taxon>
        <taxon>Metazoa</taxon>
        <taxon>Ecdysozoa</taxon>
        <taxon>Arthropoda</taxon>
        <taxon>Chelicerata</taxon>
        <taxon>Arachnida</taxon>
        <taxon>Araneae</taxon>
        <taxon>Araneomorphae</taxon>
        <taxon>Entelegynae</taxon>
        <taxon>Araneoidea</taxon>
        <taxon>Araneidae</taxon>
        <taxon>Caerostris</taxon>
    </lineage>
</organism>
<reference evidence="1 2" key="1">
    <citation type="submission" date="2021-06" db="EMBL/GenBank/DDBJ databases">
        <title>Caerostris extrusa draft genome.</title>
        <authorList>
            <person name="Kono N."/>
            <person name="Arakawa K."/>
        </authorList>
    </citation>
    <scope>NUCLEOTIDE SEQUENCE [LARGE SCALE GENOMIC DNA]</scope>
</reference>
<comment type="caution">
    <text evidence="1">The sequence shown here is derived from an EMBL/GenBank/DDBJ whole genome shotgun (WGS) entry which is preliminary data.</text>
</comment>
<evidence type="ECO:0000313" key="1">
    <source>
        <dbReference type="EMBL" id="GIX83362.1"/>
    </source>
</evidence>
<dbReference type="Proteomes" id="UP001054945">
    <property type="component" value="Unassembled WGS sequence"/>
</dbReference>
<dbReference type="AlphaFoldDB" id="A0AAV4NEX8"/>